<dbReference type="InterPro" id="IPR054464">
    <property type="entry name" value="ULD_fung"/>
</dbReference>
<dbReference type="EMBL" id="AFNW01000059">
    <property type="protein sequence ID" value="EKJ77320.1"/>
    <property type="molecule type" value="Genomic_DNA"/>
</dbReference>
<proteinExistence type="predicted"/>
<dbReference type="KEGG" id="fpu:FPSE_02398"/>
<dbReference type="OrthoDB" id="5431013at2759"/>
<comment type="caution">
    <text evidence="3">The sequence shown here is derived from an EMBL/GenBank/DDBJ whole genome shotgun (WGS) entry which is preliminary data.</text>
</comment>
<sequence>MADLNILDIAQLGAKLSSSLDLQTETYHEARQSGIPNLLSLIYSTSSTLRKLHELSQQTPDAFTEVCKNDINGLANACRVLYEGTLVLLVHRDEQHDENKEIGRLSIERVECLLSSLTNKTFSNYKTWQWLSLRLKVCQQELRKVKFELTLRFLLGSIAQFQSSTTTRSPGDWERERSIRVSAESIAKRRVAYHKKCKKNRERWTNEITFSSTTTPIGEEIDLTAALSSITLETFSAQVNVPVPDENKTEDVGKDVNSKVSNVSDTIVPTPGDTEDDTTTSSDTTSYLGTPSKNWFQRLFSRTSCDEWWYEDIEAYTLHIRHGKQHVAKLPLEEKEIITTLRKLTTKHFWNRRPSLMEQYDSFDQTVRQDIDEAISIAKRKNNRDMTLIAMSARRTASSAGIDNKVPYTSELSFTLFFKLGETYEPIYVVDRDDKKWTIPYTACETVQMLRDQLPAHGQPVLGRPPGQAYCNYTICTENKTPVTSETWDSVRRPGMILRLDYKGYLPPIPPLPMPAPMPVPPVMVTPPGFHPPGLPRPLSIYEMPHIPNMRDIYQEMDDLLKLSDSWTPDEETIEHAGLGNLFRLWTNAIDPEAQEEDSDWSGRSCYSVEESCGWTNDFY</sequence>
<evidence type="ECO:0000313" key="4">
    <source>
        <dbReference type="Proteomes" id="UP000007978"/>
    </source>
</evidence>
<dbReference type="GeneID" id="20361017"/>
<keyword evidence="4" id="KW-1185">Reference proteome</keyword>
<evidence type="ECO:0000313" key="3">
    <source>
        <dbReference type="EMBL" id="EKJ77320.1"/>
    </source>
</evidence>
<feature type="domain" description="Ubiquitin-like" evidence="2">
    <location>
        <begin position="423"/>
        <end position="499"/>
    </location>
</feature>
<dbReference type="RefSeq" id="XP_009253792.1">
    <property type="nucleotide sequence ID" value="XM_009255517.1"/>
</dbReference>
<accession>K3W2A7</accession>
<dbReference type="AlphaFoldDB" id="K3W2A7"/>
<name>K3W2A7_FUSPC</name>
<dbReference type="Proteomes" id="UP000007978">
    <property type="component" value="Chromosome 3"/>
</dbReference>
<reference evidence="3 4" key="1">
    <citation type="journal article" date="2012" name="PLoS Pathog.">
        <title>Comparative pathogenomics reveals horizontally acquired novel virulence genes in fungi infecting cereal hosts.</title>
        <authorList>
            <person name="Gardiner D.M."/>
            <person name="McDonald M.C."/>
            <person name="Covarelli L."/>
            <person name="Solomon P.S."/>
            <person name="Rusu A.G."/>
            <person name="Marshall M."/>
            <person name="Kazan K."/>
            <person name="Chakraborty S."/>
            <person name="McDonald B.A."/>
            <person name="Manners J.M."/>
        </authorList>
    </citation>
    <scope>NUCLEOTIDE SEQUENCE [LARGE SCALE GENOMIC DNA]</scope>
    <source>
        <strain evidence="3 4">CS3096</strain>
    </source>
</reference>
<protein>
    <recommendedName>
        <fullName evidence="2">Ubiquitin-like domain-containing protein</fullName>
    </recommendedName>
</protein>
<organism evidence="3 4">
    <name type="scientific">Fusarium pseudograminearum (strain CS3096)</name>
    <name type="common">Wheat and barley crown-rot fungus</name>
    <dbReference type="NCBI Taxonomy" id="1028729"/>
    <lineage>
        <taxon>Eukaryota</taxon>
        <taxon>Fungi</taxon>
        <taxon>Dikarya</taxon>
        <taxon>Ascomycota</taxon>
        <taxon>Pezizomycotina</taxon>
        <taxon>Sordariomycetes</taxon>
        <taxon>Hypocreomycetidae</taxon>
        <taxon>Hypocreales</taxon>
        <taxon>Nectriaceae</taxon>
        <taxon>Fusarium</taxon>
    </lineage>
</organism>
<evidence type="ECO:0000259" key="2">
    <source>
        <dbReference type="Pfam" id="PF22893"/>
    </source>
</evidence>
<gene>
    <name evidence="3" type="ORF">FPSE_02398</name>
</gene>
<evidence type="ECO:0000256" key="1">
    <source>
        <dbReference type="SAM" id="MobiDB-lite"/>
    </source>
</evidence>
<dbReference type="eggNOG" id="ENOG502RNYC">
    <property type="taxonomic scope" value="Eukaryota"/>
</dbReference>
<dbReference type="HOGENOM" id="CLU_434147_0_0_1"/>
<dbReference type="Pfam" id="PF22893">
    <property type="entry name" value="ULD_2"/>
    <property type="match status" value="1"/>
</dbReference>
<feature type="region of interest" description="Disordered" evidence="1">
    <location>
        <begin position="262"/>
        <end position="285"/>
    </location>
</feature>